<evidence type="ECO:0000256" key="7">
    <source>
        <dbReference type="RuleBase" id="RU363032"/>
    </source>
</evidence>
<dbReference type="Pfam" id="PF19300">
    <property type="entry name" value="BPD_transp_1_N"/>
    <property type="match status" value="1"/>
</dbReference>
<feature type="transmembrane region" description="Helical" evidence="7">
    <location>
        <begin position="113"/>
        <end position="136"/>
    </location>
</feature>
<dbReference type="InterPro" id="IPR045621">
    <property type="entry name" value="BPD_transp_1_N"/>
</dbReference>
<feature type="transmembrane region" description="Helical" evidence="7">
    <location>
        <begin position="199"/>
        <end position="220"/>
    </location>
</feature>
<keyword evidence="9" id="KW-0614">Plasmid</keyword>
<proteinExistence type="inferred from homology"/>
<evidence type="ECO:0000259" key="8">
    <source>
        <dbReference type="PROSITE" id="PS50928"/>
    </source>
</evidence>
<dbReference type="AlphaFoldDB" id="A0A7G6T664"/>
<feature type="transmembrane region" description="Helical" evidence="7">
    <location>
        <begin position="21"/>
        <end position="39"/>
    </location>
</feature>
<gene>
    <name evidence="9" type="ORF">HB778_40140</name>
</gene>
<evidence type="ECO:0000256" key="2">
    <source>
        <dbReference type="ARBA" id="ARBA00022448"/>
    </source>
</evidence>
<dbReference type="PROSITE" id="PS50928">
    <property type="entry name" value="ABC_TM1"/>
    <property type="match status" value="1"/>
</dbReference>
<evidence type="ECO:0000256" key="3">
    <source>
        <dbReference type="ARBA" id="ARBA00022475"/>
    </source>
</evidence>
<keyword evidence="6 7" id="KW-0472">Membrane</keyword>
<feature type="transmembrane region" description="Helical" evidence="7">
    <location>
        <begin position="157"/>
        <end position="179"/>
    </location>
</feature>
<dbReference type="InterPro" id="IPR000515">
    <property type="entry name" value="MetI-like"/>
</dbReference>
<dbReference type="InterPro" id="IPR035906">
    <property type="entry name" value="MetI-like_sf"/>
</dbReference>
<keyword evidence="3" id="KW-1003">Cell membrane</keyword>
<dbReference type="GO" id="GO:0005886">
    <property type="term" value="C:plasma membrane"/>
    <property type="evidence" value="ECO:0007669"/>
    <property type="project" value="UniProtKB-SubCell"/>
</dbReference>
<dbReference type="RefSeq" id="WP_183465640.1">
    <property type="nucleotide sequence ID" value="NZ_CP050299.1"/>
</dbReference>
<dbReference type="CDD" id="cd06261">
    <property type="entry name" value="TM_PBP2"/>
    <property type="match status" value="1"/>
</dbReference>
<dbReference type="SUPFAM" id="SSF161098">
    <property type="entry name" value="MetI-like"/>
    <property type="match status" value="1"/>
</dbReference>
<dbReference type="EMBL" id="CP050299">
    <property type="protein sequence ID" value="QND62246.1"/>
    <property type="molecule type" value="Genomic_DNA"/>
</dbReference>
<dbReference type="Proteomes" id="UP000515465">
    <property type="component" value="Plasmid p_1"/>
</dbReference>
<dbReference type="Gene3D" id="1.10.3720.10">
    <property type="entry name" value="MetI-like"/>
    <property type="match status" value="1"/>
</dbReference>
<evidence type="ECO:0000256" key="5">
    <source>
        <dbReference type="ARBA" id="ARBA00022989"/>
    </source>
</evidence>
<geneLocation type="plasmid" evidence="9 10">
    <name>p_1</name>
</geneLocation>
<comment type="similarity">
    <text evidence="7">Belongs to the binding-protein-dependent transport system permease family.</text>
</comment>
<keyword evidence="2 7" id="KW-0813">Transport</keyword>
<keyword evidence="4 7" id="KW-0812">Transmembrane</keyword>
<organism evidence="9 10">
    <name type="scientific">Mesorhizobium huakuii</name>
    <dbReference type="NCBI Taxonomy" id="28104"/>
    <lineage>
        <taxon>Bacteria</taxon>
        <taxon>Pseudomonadati</taxon>
        <taxon>Pseudomonadota</taxon>
        <taxon>Alphaproteobacteria</taxon>
        <taxon>Hyphomicrobiales</taxon>
        <taxon>Phyllobacteriaceae</taxon>
        <taxon>Mesorhizobium</taxon>
    </lineage>
</organism>
<evidence type="ECO:0000256" key="6">
    <source>
        <dbReference type="ARBA" id="ARBA00023136"/>
    </source>
</evidence>
<comment type="subcellular location">
    <subcellularLocation>
        <location evidence="1 7">Cell membrane</location>
        <topology evidence="1 7">Multi-pass membrane protein</topology>
    </subcellularLocation>
</comment>
<evidence type="ECO:0000313" key="9">
    <source>
        <dbReference type="EMBL" id="QND62246.1"/>
    </source>
</evidence>
<evidence type="ECO:0000256" key="4">
    <source>
        <dbReference type="ARBA" id="ARBA00022692"/>
    </source>
</evidence>
<sequence>MASGASKGSTGRRAWTVLTRAVVTLLMVAVVNFTLFRIIPGDPASLLLAGARGSMTSEQLEVQRQNWGLDKPLFPDQILAYMSTTLQGDLGYSFKFRGRRVADLICERLPATVVLIGLAQLIAIVFGVVLGIYAGWRRGGAIDHVSTATSLALYSTPPFWLGMILVMIFSTGLGWLPGYGAYSPSFASVGLVDWIADRISHLVLPASTLALGLIGQYVLVARAAMSDVVTEDYMVTARAKGLTGRQMLMRHAFRNSMLPVVTLIALNLGYVVAGAITVESVFAWPGIGGLTVDALNARDYPTLQGIFLLLGVSIVGVNLLADITYGFLDPRVRQ</sequence>
<feature type="domain" description="ABC transmembrane type-1" evidence="8">
    <location>
        <begin position="109"/>
        <end position="321"/>
    </location>
</feature>
<dbReference type="PANTHER" id="PTHR43376">
    <property type="entry name" value="OLIGOPEPTIDE TRANSPORT SYSTEM PERMEASE PROTEIN"/>
    <property type="match status" value="1"/>
</dbReference>
<evidence type="ECO:0000256" key="1">
    <source>
        <dbReference type="ARBA" id="ARBA00004651"/>
    </source>
</evidence>
<protein>
    <submittedName>
        <fullName evidence="9">ABC transporter permease</fullName>
    </submittedName>
</protein>
<dbReference type="Pfam" id="PF00528">
    <property type="entry name" value="BPD_transp_1"/>
    <property type="match status" value="1"/>
</dbReference>
<accession>A0A7G6T664</accession>
<keyword evidence="5 7" id="KW-1133">Transmembrane helix</keyword>
<feature type="transmembrane region" description="Helical" evidence="7">
    <location>
        <begin position="305"/>
        <end position="328"/>
    </location>
</feature>
<feature type="transmembrane region" description="Helical" evidence="7">
    <location>
        <begin position="257"/>
        <end position="285"/>
    </location>
</feature>
<reference evidence="10" key="1">
    <citation type="journal article" date="2020" name="Mol. Plant Microbe">
        <title>Rhizobial microsymbionts of the narrowly endemic Oxytropis species growing in Kamchatka are characterized by significant genetic diversity and possess a set of genes that are associated with T3SS and T6SS secretion systems and can affect the development of symbiosis.</title>
        <authorList>
            <person name="Safronova V."/>
            <person name="Guro P."/>
            <person name="Sazanova A."/>
            <person name="Kuznetsova I."/>
            <person name="Belimov A."/>
            <person name="Yakubov V."/>
            <person name="Chirak E."/>
            <person name="Afonin A."/>
            <person name="Gogolev Y."/>
            <person name="Andronov E."/>
            <person name="Tikhonovich I."/>
        </authorList>
    </citation>
    <scope>NUCLEOTIDE SEQUENCE [LARGE SCALE GENOMIC DNA]</scope>
    <source>
        <strain evidence="10">583</strain>
        <plasmid evidence="10">p_1</plasmid>
    </source>
</reference>
<dbReference type="GO" id="GO:0055085">
    <property type="term" value="P:transmembrane transport"/>
    <property type="evidence" value="ECO:0007669"/>
    <property type="project" value="InterPro"/>
</dbReference>
<evidence type="ECO:0000313" key="10">
    <source>
        <dbReference type="Proteomes" id="UP000515465"/>
    </source>
</evidence>
<name>A0A7G6T664_9HYPH</name>
<dbReference type="PANTHER" id="PTHR43376:SF1">
    <property type="entry name" value="OLIGOPEPTIDE TRANSPORT SYSTEM PERMEASE PROTEIN"/>
    <property type="match status" value="1"/>
</dbReference>